<dbReference type="PANTHER" id="PTHR31286">
    <property type="entry name" value="GLYCINE-RICH CELL WALL STRUCTURAL PROTEIN 1.8-LIKE"/>
    <property type="match status" value="1"/>
</dbReference>
<name>A0AAE0E5G9_9ROSI</name>
<dbReference type="InterPro" id="IPR002156">
    <property type="entry name" value="RNaseH_domain"/>
</dbReference>
<proteinExistence type="predicted"/>
<dbReference type="Pfam" id="PF13456">
    <property type="entry name" value="RVT_3"/>
    <property type="match status" value="1"/>
</dbReference>
<dbReference type="GO" id="GO:0008270">
    <property type="term" value="F:zinc ion binding"/>
    <property type="evidence" value="ECO:0007669"/>
    <property type="project" value="UniProtKB-KW"/>
</dbReference>
<keyword evidence="1" id="KW-0862">Zinc</keyword>
<dbReference type="GO" id="GO:0004523">
    <property type="term" value="F:RNA-DNA hybrid ribonuclease activity"/>
    <property type="evidence" value="ECO:0007669"/>
    <property type="project" value="InterPro"/>
</dbReference>
<dbReference type="PROSITE" id="PS50158">
    <property type="entry name" value="ZF_CCHC"/>
    <property type="match status" value="1"/>
</dbReference>
<gene>
    <name evidence="3" type="ORF">Dsin_015896</name>
</gene>
<reference evidence="3" key="1">
    <citation type="journal article" date="2023" name="Plant J.">
        <title>Genome sequences and population genomics provide insights into the demographic history, inbreeding, and mutation load of two 'living fossil' tree species of Dipteronia.</title>
        <authorList>
            <person name="Feng Y."/>
            <person name="Comes H.P."/>
            <person name="Chen J."/>
            <person name="Zhu S."/>
            <person name="Lu R."/>
            <person name="Zhang X."/>
            <person name="Li P."/>
            <person name="Qiu J."/>
            <person name="Olsen K.M."/>
            <person name="Qiu Y."/>
        </authorList>
    </citation>
    <scope>NUCLEOTIDE SEQUENCE</scope>
    <source>
        <strain evidence="3">NBL</strain>
    </source>
</reference>
<evidence type="ECO:0000313" key="4">
    <source>
        <dbReference type="Proteomes" id="UP001281410"/>
    </source>
</evidence>
<keyword evidence="1" id="KW-0479">Metal-binding</keyword>
<dbReference type="InterPro" id="IPR025836">
    <property type="entry name" value="Zn_knuckle_CX2CX4HX4C"/>
</dbReference>
<accession>A0AAE0E5G9</accession>
<evidence type="ECO:0000313" key="3">
    <source>
        <dbReference type="EMBL" id="KAK3211190.1"/>
    </source>
</evidence>
<dbReference type="AlphaFoldDB" id="A0AAE0E5G9"/>
<dbReference type="EMBL" id="JANJYJ010000005">
    <property type="protein sequence ID" value="KAK3211190.1"/>
    <property type="molecule type" value="Genomic_DNA"/>
</dbReference>
<evidence type="ECO:0000256" key="1">
    <source>
        <dbReference type="PROSITE-ProRule" id="PRU00047"/>
    </source>
</evidence>
<evidence type="ECO:0000259" key="2">
    <source>
        <dbReference type="PROSITE" id="PS50158"/>
    </source>
</evidence>
<comment type="caution">
    <text evidence="3">The sequence shown here is derived from an EMBL/GenBank/DDBJ whole genome shotgun (WGS) entry which is preliminary data.</text>
</comment>
<feature type="domain" description="CCHC-type" evidence="2">
    <location>
        <begin position="72"/>
        <end position="85"/>
    </location>
</feature>
<keyword evidence="1" id="KW-0863">Zinc-finger</keyword>
<protein>
    <recommendedName>
        <fullName evidence="2">CCHC-type domain-containing protein</fullName>
    </recommendedName>
</protein>
<dbReference type="InterPro" id="IPR040256">
    <property type="entry name" value="At4g02000-like"/>
</dbReference>
<keyword evidence="4" id="KW-1185">Reference proteome</keyword>
<dbReference type="Proteomes" id="UP001281410">
    <property type="component" value="Unassembled WGS sequence"/>
</dbReference>
<dbReference type="GO" id="GO:0003676">
    <property type="term" value="F:nucleic acid binding"/>
    <property type="evidence" value="ECO:0007669"/>
    <property type="project" value="InterPro"/>
</dbReference>
<organism evidence="3 4">
    <name type="scientific">Dipteronia sinensis</name>
    <dbReference type="NCBI Taxonomy" id="43782"/>
    <lineage>
        <taxon>Eukaryota</taxon>
        <taxon>Viridiplantae</taxon>
        <taxon>Streptophyta</taxon>
        <taxon>Embryophyta</taxon>
        <taxon>Tracheophyta</taxon>
        <taxon>Spermatophyta</taxon>
        <taxon>Magnoliopsida</taxon>
        <taxon>eudicotyledons</taxon>
        <taxon>Gunneridae</taxon>
        <taxon>Pentapetalae</taxon>
        <taxon>rosids</taxon>
        <taxon>malvids</taxon>
        <taxon>Sapindales</taxon>
        <taxon>Sapindaceae</taxon>
        <taxon>Hippocastanoideae</taxon>
        <taxon>Acereae</taxon>
        <taxon>Dipteronia</taxon>
    </lineage>
</organism>
<dbReference type="InterPro" id="IPR001878">
    <property type="entry name" value="Znf_CCHC"/>
</dbReference>
<sequence length="927" mass="104795">MTKDIGQFLGGMVGDVIDMDVGHSGKCSGEFLRVRINLDVTKPLRSCLRVDVMGDGNETIMLLQYERLPNHCFQCGHLGHSTRECSDAADKGDKESRWRMFPTRSDANWRNYDNYGGNGFEKINDGNKEESIYGNNMELEWGSHWRNVLNDDRLVTDGVDEVRNIRRDSSKNINTGIAKDGFIFNSEQVDEADQGSQPRVLAGENLGKTDGGAKRWKRLACGGVPEGVLVAASSLGKRTIESEVELDKSEREENGAKKSMSISEGVDFNTRISAARISPADRTRMEFLRIRLGFSSKLVVESLEISGGLCLLWKDEVSVDLLSYSQFRIDLKIQSHMSMVWLLTGFYGNSETVQRCHSWTLLKRIRGMSQISWLYDLGFRALTYTWCNKRRNGDMVQKQLDCWVGYFNWQQHFSNSIVRHLEYWNSDHRLISVEVLSAMDCAVDNKIRCVRRFHFEACWIDRDGCRDLIKRLWVPSGQKFLMGRVVCDVQRCTKQLSVWNCKNRAAIRATINEHQEKLRRATSFIRLGAWQMDLEGVIVGYFTDLFKSEEPPDGDMAEVLGCFPNRLSQRSRDFLDNSFTEEEVSLKCLNEVASLKRVNDTLICLIPKVKMVERATNFRPISLCNVLYKIVAKCLANKLRLVLGEVVSEAQIGEGLSDLLDAAVRQNVYKGFKSNKSFVEVEKADRGSHLWKSIYWGHGLVDCGYRWRIGGGSSVSIYKDKWLPRPVTFKVISPCVRTDLKFVSQLKSASGAWNDVLIREVFLEDDVTSTLSIPTSRGTAKGGWGWVMGRDTRWNPPREGIYKINCDASVDAKNELVGLGLVIRNHLGEVMATGAYWLKENFSPKITEAIAVLYGINLDVDTSLHPFMVETDALGGVHLVNEGSPSLTDIGLVIGDILTRLKEVDHGRLLLSLGMRIMSHITCLNWP</sequence>
<dbReference type="Pfam" id="PF14392">
    <property type="entry name" value="zf-CCHC_4"/>
    <property type="match status" value="1"/>
</dbReference>
<dbReference type="PANTHER" id="PTHR31286:SF167">
    <property type="entry name" value="OS09G0268800 PROTEIN"/>
    <property type="match status" value="1"/>
</dbReference>